<reference evidence="4 5" key="1">
    <citation type="submission" date="2016-11" db="EMBL/GenBank/DDBJ databases">
        <authorList>
            <person name="Jaros S."/>
            <person name="Januszkiewicz K."/>
            <person name="Wedrychowicz H."/>
        </authorList>
    </citation>
    <scope>NUCLEOTIDE SEQUENCE [LARGE SCALE GENOMIC DNA]</scope>
    <source>
        <strain evidence="4 5">DSM 16112</strain>
    </source>
</reference>
<feature type="domain" description="DUF4214" evidence="2">
    <location>
        <begin position="762"/>
        <end position="813"/>
    </location>
</feature>
<dbReference type="EMBL" id="FQUZ01000055">
    <property type="protein sequence ID" value="SHF89539.1"/>
    <property type="molecule type" value="Genomic_DNA"/>
</dbReference>
<keyword evidence="4" id="KW-0238">DNA-binding</keyword>
<dbReference type="Gene3D" id="1.10.3130.20">
    <property type="entry name" value="Phycobilisome linker domain"/>
    <property type="match status" value="1"/>
</dbReference>
<feature type="domain" description="Bacterial Ig" evidence="3">
    <location>
        <begin position="167"/>
        <end position="248"/>
    </location>
</feature>
<dbReference type="STRING" id="1122156.SAMN02745117_02792"/>
<feature type="region of interest" description="Disordered" evidence="1">
    <location>
        <begin position="686"/>
        <end position="723"/>
    </location>
</feature>
<feature type="domain" description="Bacterial Ig" evidence="3">
    <location>
        <begin position="251"/>
        <end position="333"/>
    </location>
</feature>
<dbReference type="GO" id="GO:0003677">
    <property type="term" value="F:DNA binding"/>
    <property type="evidence" value="ECO:0007669"/>
    <property type="project" value="UniProtKB-KW"/>
</dbReference>
<feature type="region of interest" description="Disordered" evidence="1">
    <location>
        <begin position="1"/>
        <end position="21"/>
    </location>
</feature>
<organism evidence="4 5">
    <name type="scientific">Lampropedia hyalina DSM 16112</name>
    <dbReference type="NCBI Taxonomy" id="1122156"/>
    <lineage>
        <taxon>Bacteria</taxon>
        <taxon>Pseudomonadati</taxon>
        <taxon>Pseudomonadota</taxon>
        <taxon>Betaproteobacteria</taxon>
        <taxon>Burkholderiales</taxon>
        <taxon>Comamonadaceae</taxon>
        <taxon>Lampropedia</taxon>
    </lineage>
</organism>
<evidence type="ECO:0000313" key="5">
    <source>
        <dbReference type="Proteomes" id="UP000184327"/>
    </source>
</evidence>
<dbReference type="InterPro" id="IPR038255">
    <property type="entry name" value="PBS_linker_sf"/>
</dbReference>
<evidence type="ECO:0000259" key="3">
    <source>
        <dbReference type="Pfam" id="PF17936"/>
    </source>
</evidence>
<dbReference type="AlphaFoldDB" id="A0A1M5FDJ7"/>
<feature type="domain" description="DUF4214" evidence="2">
    <location>
        <begin position="855"/>
        <end position="922"/>
    </location>
</feature>
<dbReference type="NCBIfam" id="NF033510">
    <property type="entry name" value="Ca_tandemer"/>
    <property type="match status" value="7"/>
</dbReference>
<feature type="compositionally biased region" description="Polar residues" evidence="1">
    <location>
        <begin position="711"/>
        <end position="721"/>
    </location>
</feature>
<feature type="compositionally biased region" description="Polar residues" evidence="1">
    <location>
        <begin position="1"/>
        <end position="10"/>
    </location>
</feature>
<dbReference type="Pfam" id="PF13946">
    <property type="entry name" value="DUF4214"/>
    <property type="match status" value="2"/>
</dbReference>
<feature type="domain" description="Bacterial Ig" evidence="3">
    <location>
        <begin position="336"/>
        <end position="418"/>
    </location>
</feature>
<sequence>MAVNSIPSTHTAEKQPDLSSGSVSNTLSLSLLQLAAVNLGGDSIAVTHFALDEDVNTVDLTFDSKYFTGINIVNRAYIVLERKNGENWERVQTINGHETGLNTGVIDVSLLGTNVVGNGIVDGAIFTIYNLPEGEYRVGFAPNGTLAIGTTSTVHVRATDYFDITPPVTPENLAVSADGTQLTGQGEPGASVTVKDEAGNTLGTGVVGDNGNFTVPLAPAQKNGETLDVTQKDAAGNASPVAQVDAGDTTAPAVPKGLAVSPNGTQLTGQGEPGASVTVKDDAGNTLGTGVVGDNGNFTVPLAPAQKNGETLDVTQKDAAGNTSPVAQVDAGDTTAPVVPKGLAVSPNGTQLTGQGEPGASVTVKDDAGNTLGTGVVGDNGNFTVPLAPAQKNGETLDVTQKDAAGNTSPVAQVDAGDSTAPAAPKNLAVSPNGTQLTGQGEPGASVAVKDAAGNTLGTGVVDDAGNFKANLSPVQKNGEKLNVTQKDVAGNTSPVAQVDAGDSTAPLAPRNLAVSPDGTQLTGQGEPGAGVTVKDDAGNTLGTGTVGGNGNFTINLSPVQKNGETLDVTQKDAAGNTSPVAQVDAGDSTAPAALKNLKVSEDGSQLTGEGEPGANVTITDDAGKTLGTGVVDDEGNFKANLSPVQRNGETLNVTQKDAAGNTSPVVQVEAGDSTAPVAPRNLAVSEDGSQLTGEGEPGADVTVKDDAGNTLGTGTVNDDGSFQVPLEPAQINGETLSVTQQDAADNTSPVVTVDAPLGIGSNSDFVEYLYQSILVRASEPDGHAYWTGTLDSGELTRAELVDTFLNSVEAKEVVEPVARLYYALLDREPEDAGLRYWAAEIRAGNLTLEEVSHHFVYSAEYDGTFGIDVSDEQFLNWVYQAAFARGPGEDDGRSSWLEALENGASRAEVLLGISESVEHVALTAEAIEILLLSGVPGFNGGSAALGNPLLLAPASNDLLDGLFLDDAHEGVYGDVPLEDGDVLDASETEIVGVDAQDADGLIA</sequence>
<dbReference type="InterPro" id="IPR013783">
    <property type="entry name" value="Ig-like_fold"/>
</dbReference>
<proteinExistence type="predicted"/>
<dbReference type="Pfam" id="PF17936">
    <property type="entry name" value="Big_6"/>
    <property type="match status" value="7"/>
</dbReference>
<feature type="domain" description="Bacterial Ig" evidence="3">
    <location>
        <begin position="506"/>
        <end position="588"/>
    </location>
</feature>
<dbReference type="InterPro" id="IPR025282">
    <property type="entry name" value="DUF4214"/>
</dbReference>
<dbReference type="InterPro" id="IPR041498">
    <property type="entry name" value="Big_6"/>
</dbReference>
<feature type="domain" description="Bacterial Ig" evidence="3">
    <location>
        <begin position="591"/>
        <end position="673"/>
    </location>
</feature>
<feature type="domain" description="Bacterial Ig" evidence="3">
    <location>
        <begin position="676"/>
        <end position="757"/>
    </location>
</feature>
<dbReference type="Proteomes" id="UP000184327">
    <property type="component" value="Unassembled WGS sequence"/>
</dbReference>
<gene>
    <name evidence="4" type="ORF">SAMN02745117_02792</name>
</gene>
<feature type="domain" description="Bacterial Ig" evidence="3">
    <location>
        <begin position="421"/>
        <end position="503"/>
    </location>
</feature>
<keyword evidence="5" id="KW-1185">Reference proteome</keyword>
<accession>A0A1M5FDJ7</accession>
<protein>
    <submittedName>
        <fullName evidence="4">DNA-binding beta-propeller fold protein YncE</fullName>
    </submittedName>
</protein>
<evidence type="ECO:0000259" key="2">
    <source>
        <dbReference type="Pfam" id="PF13946"/>
    </source>
</evidence>
<evidence type="ECO:0000256" key="1">
    <source>
        <dbReference type="SAM" id="MobiDB-lite"/>
    </source>
</evidence>
<dbReference type="Gene3D" id="2.60.40.10">
    <property type="entry name" value="Immunoglobulins"/>
    <property type="match status" value="7"/>
</dbReference>
<name>A0A1M5FDJ7_9BURK</name>
<evidence type="ECO:0000313" key="4">
    <source>
        <dbReference type="EMBL" id="SHF89539.1"/>
    </source>
</evidence>